<evidence type="ECO:0000313" key="2">
    <source>
        <dbReference type="Proteomes" id="UP000256923"/>
    </source>
</evidence>
<reference evidence="1 2" key="1">
    <citation type="submission" date="2018-12" db="EMBL/GenBank/DDBJ databases">
        <title>Characterization and Draft Genome of Vibrio anguillarum J360 Marine Pathogen Isolated from an Outbreak in Lumpfish (Cyclopterus lumpus).</title>
        <authorList>
            <person name="Vasquez J.I."/>
            <person name="Cao T."/>
            <person name="Chakraborty S."/>
            <person name="Gnanagobal H."/>
            <person name="Wescot J."/>
            <person name="Boyce D."/>
            <person name="Santander J."/>
        </authorList>
    </citation>
    <scope>NUCLEOTIDE SEQUENCE [LARGE SCALE GENOMIC DNA]</scope>
    <source>
        <strain evidence="1 2">J360</strain>
    </source>
</reference>
<dbReference type="Proteomes" id="UP000256923">
    <property type="component" value="Chromosome 1"/>
</dbReference>
<dbReference type="Pfam" id="PF11932">
    <property type="entry name" value="DUF3450"/>
    <property type="match status" value="1"/>
</dbReference>
<sequence length="257" mass="28955">MNLLKISLSLVATTSLFAVNASTLSDANAIQNKTNSASVASQQNINHSSQSALLMQADIDQLKEEVKNLTIYRNHLASLVENQNQEAQSLSSQIDEIKLTRQGIVPLMYQMIDGLRTLIENDKPLKRETRLERLEKLESMMVRSDVSDAEKYRRILEAYQIEIDYGTKLGVYQGAVVLNENKTIEADILYVGRLSLVARSLNGKQYWSWSQNSHQWTDVDSGLYADLDTAFKMANNLITPNLMTIPVSLELVEEQSK</sequence>
<dbReference type="EMBL" id="CP034672">
    <property type="protein sequence ID" value="AZS23637.1"/>
    <property type="molecule type" value="Genomic_DNA"/>
</dbReference>
<organism evidence="1 2">
    <name type="scientific">Vibrio anguillarum</name>
    <name type="common">Listonella anguillarum</name>
    <dbReference type="NCBI Taxonomy" id="55601"/>
    <lineage>
        <taxon>Bacteria</taxon>
        <taxon>Pseudomonadati</taxon>
        <taxon>Pseudomonadota</taxon>
        <taxon>Gammaproteobacteria</taxon>
        <taxon>Vibrionales</taxon>
        <taxon>Vibrionaceae</taxon>
        <taxon>Vibrio</taxon>
    </lineage>
</organism>
<accession>A0A1Q1KWX6</accession>
<proteinExistence type="predicted"/>
<name>A0A1Q1KWX6_VIBAN</name>
<evidence type="ECO:0000313" key="1">
    <source>
        <dbReference type="EMBL" id="AZS23637.1"/>
    </source>
</evidence>
<dbReference type="PIRSF" id="PIRSF028069">
    <property type="entry name" value="UCP028069"/>
    <property type="match status" value="1"/>
</dbReference>
<gene>
    <name evidence="1" type="ORF">DYL72_00280</name>
</gene>
<dbReference type="AlphaFoldDB" id="A0A1Q1KWX6"/>
<dbReference type="InterPro" id="IPR016866">
    <property type="entry name" value="UCP028069"/>
</dbReference>
<dbReference type="RefSeq" id="WP_019282153.1">
    <property type="nucleotide sequence ID" value="NZ_CP022103.1"/>
</dbReference>
<protein>
    <submittedName>
        <fullName evidence="1">DUF3450 domain-containing protein</fullName>
    </submittedName>
</protein>